<comment type="subcellular location">
    <subcellularLocation>
        <location evidence="1">Secreted</location>
    </subcellularLocation>
</comment>
<sequence>MTLLSFPSVTDADLNPSIDNTINTSTLMIAIVNMRFQANFQCVFIPLLILSIDGRLVPSQHEVNEPLTIDTLSAGNSLQVLNRQTRAPVANTTVCYPVVGCFDNNEPFNNAGLEVPQSPEFIDTAFLLFTQESQTDPEFIVYDSDKSILNSSVSTSRWLRIIIHGFQNNRESVWIPKLRAELLKLKNDEQSDVIVVDWGNGAKFPLYPNAVANIRLVGRQVGLLLKKLHDLKGISYDRMHCIGHSLGAHACGFTSNAVENQLARISGLDPAGPFFAGKKTIVRLDKDDAKFVDVIHSNTEIALGLGLGITEETGHIDFYPNGGQTQPGCPSIGALIGGVLGGQSEAAFEQTSCSHGRSHGYFIESINSECPYTAFPCHDHESFMNGKCLVCPISGCAQMGFYSIYSLGRGKMYLTTRSNSPFCGYHYFVELVLDRDMAKTSGEIYVAVYSNYELLANVSLTERSNADIKAGDILRHVFSYHTDLGKVDYVMIYFQKAKAIFGWGGQKGDEILVSRLRLKSLEDTVIYSGLCETTTKVAAYSTETLLLNRFDCDD</sequence>
<dbReference type="PANTHER" id="PTHR11610:SF186">
    <property type="entry name" value="FI22312P1"/>
    <property type="match status" value="1"/>
</dbReference>
<dbReference type="Proteomes" id="UP000663887">
    <property type="component" value="Unassembled WGS sequence"/>
</dbReference>
<evidence type="ECO:0000256" key="2">
    <source>
        <dbReference type="ARBA" id="ARBA00010701"/>
    </source>
</evidence>
<dbReference type="Proteomes" id="UP000663856">
    <property type="component" value="Unassembled WGS sequence"/>
</dbReference>
<dbReference type="EMBL" id="CAJNRF010011462">
    <property type="protein sequence ID" value="CAF2131763.1"/>
    <property type="molecule type" value="Genomic_DNA"/>
</dbReference>
<dbReference type="InterPro" id="IPR029058">
    <property type="entry name" value="AB_hydrolase_fold"/>
</dbReference>
<dbReference type="Pfam" id="PF00151">
    <property type="entry name" value="Lipase"/>
    <property type="match status" value="1"/>
</dbReference>
<dbReference type="Gene3D" id="3.40.50.1820">
    <property type="entry name" value="alpha/beta hydrolase"/>
    <property type="match status" value="1"/>
</dbReference>
<gene>
    <name evidence="8" type="ORF">OVN521_LOCUS16537</name>
    <name evidence="9" type="ORF">UXM345_LOCUS23433</name>
    <name evidence="7" type="ORF">WKI299_LOCUS26433</name>
    <name evidence="6" type="ORF">XDN619_LOCUS9707</name>
</gene>
<evidence type="ECO:0000313" key="9">
    <source>
        <dbReference type="EMBL" id="CAF4121446.1"/>
    </source>
</evidence>
<dbReference type="EMBL" id="CAJOBF010004042">
    <property type="protein sequence ID" value="CAF4121446.1"/>
    <property type="molecule type" value="Genomic_DNA"/>
</dbReference>
<dbReference type="Proteomes" id="UP000663866">
    <property type="component" value="Unassembled WGS sequence"/>
</dbReference>
<comment type="caution">
    <text evidence="9">The sequence shown here is derived from an EMBL/GenBank/DDBJ whole genome shotgun (WGS) entry which is preliminary data.</text>
</comment>
<dbReference type="PANTHER" id="PTHR11610">
    <property type="entry name" value="LIPASE"/>
    <property type="match status" value="1"/>
</dbReference>
<dbReference type="CDD" id="cd00707">
    <property type="entry name" value="Pancreat_lipase_like"/>
    <property type="match status" value="1"/>
</dbReference>
<evidence type="ECO:0000256" key="3">
    <source>
        <dbReference type="ARBA" id="ARBA00022525"/>
    </source>
</evidence>
<organism evidence="9 10">
    <name type="scientific">Rotaria magnacalcarata</name>
    <dbReference type="NCBI Taxonomy" id="392030"/>
    <lineage>
        <taxon>Eukaryota</taxon>
        <taxon>Metazoa</taxon>
        <taxon>Spiralia</taxon>
        <taxon>Gnathifera</taxon>
        <taxon>Rotifera</taxon>
        <taxon>Eurotatoria</taxon>
        <taxon>Bdelloidea</taxon>
        <taxon>Philodinida</taxon>
        <taxon>Philodinidae</taxon>
        <taxon>Rotaria</taxon>
    </lineage>
</organism>
<comment type="similarity">
    <text evidence="2 4">Belongs to the AB hydrolase superfamily. Lipase family.</text>
</comment>
<evidence type="ECO:0000313" key="6">
    <source>
        <dbReference type="EMBL" id="CAF2056113.1"/>
    </source>
</evidence>
<feature type="domain" description="Lipase" evidence="5">
    <location>
        <begin position="94"/>
        <end position="422"/>
    </location>
</feature>
<dbReference type="InterPro" id="IPR000734">
    <property type="entry name" value="TAG_lipase"/>
</dbReference>
<evidence type="ECO:0000313" key="11">
    <source>
        <dbReference type="Proteomes" id="UP000663866"/>
    </source>
</evidence>
<dbReference type="Proteomes" id="UP000663842">
    <property type="component" value="Unassembled WGS sequence"/>
</dbReference>
<proteinExistence type="inferred from homology"/>
<keyword evidence="3" id="KW-0964">Secreted</keyword>
<evidence type="ECO:0000259" key="5">
    <source>
        <dbReference type="Pfam" id="PF00151"/>
    </source>
</evidence>
<dbReference type="InterPro" id="IPR013818">
    <property type="entry name" value="Lipase"/>
</dbReference>
<reference evidence="9" key="1">
    <citation type="submission" date="2021-02" db="EMBL/GenBank/DDBJ databases">
        <authorList>
            <person name="Nowell W R."/>
        </authorList>
    </citation>
    <scope>NUCLEOTIDE SEQUENCE</scope>
</reference>
<evidence type="ECO:0000313" key="7">
    <source>
        <dbReference type="EMBL" id="CAF2131763.1"/>
    </source>
</evidence>
<dbReference type="EMBL" id="CAJOBG010002763">
    <property type="protein sequence ID" value="CAF4026786.1"/>
    <property type="molecule type" value="Genomic_DNA"/>
</dbReference>
<evidence type="ECO:0000256" key="4">
    <source>
        <dbReference type="RuleBase" id="RU004262"/>
    </source>
</evidence>
<dbReference type="InterPro" id="IPR033906">
    <property type="entry name" value="Lipase_N"/>
</dbReference>
<dbReference type="PRINTS" id="PR00821">
    <property type="entry name" value="TAGLIPASE"/>
</dbReference>
<evidence type="ECO:0000256" key="1">
    <source>
        <dbReference type="ARBA" id="ARBA00004613"/>
    </source>
</evidence>
<evidence type="ECO:0000313" key="10">
    <source>
        <dbReference type="Proteomes" id="UP000663842"/>
    </source>
</evidence>
<name>A0A819WDG2_9BILA</name>
<accession>A0A819WDG2</accession>
<dbReference type="AlphaFoldDB" id="A0A819WDG2"/>
<keyword evidence="11" id="KW-1185">Reference proteome</keyword>
<dbReference type="GO" id="GO:0016042">
    <property type="term" value="P:lipid catabolic process"/>
    <property type="evidence" value="ECO:0007669"/>
    <property type="project" value="TreeGrafter"/>
</dbReference>
<dbReference type="GO" id="GO:0005615">
    <property type="term" value="C:extracellular space"/>
    <property type="evidence" value="ECO:0007669"/>
    <property type="project" value="TreeGrafter"/>
</dbReference>
<dbReference type="GO" id="GO:0016298">
    <property type="term" value="F:lipase activity"/>
    <property type="evidence" value="ECO:0007669"/>
    <property type="project" value="InterPro"/>
</dbReference>
<evidence type="ECO:0000313" key="8">
    <source>
        <dbReference type="EMBL" id="CAF4026786.1"/>
    </source>
</evidence>
<protein>
    <recommendedName>
        <fullName evidence="5">Lipase domain-containing protein</fullName>
    </recommendedName>
</protein>
<dbReference type="SUPFAM" id="SSF53474">
    <property type="entry name" value="alpha/beta-Hydrolases"/>
    <property type="match status" value="1"/>
</dbReference>
<dbReference type="EMBL" id="CAJNRG010003327">
    <property type="protein sequence ID" value="CAF2056113.1"/>
    <property type="molecule type" value="Genomic_DNA"/>
</dbReference>